<dbReference type="Pfam" id="PF02130">
    <property type="entry name" value="YbeY"/>
    <property type="match status" value="1"/>
</dbReference>
<comment type="similarity">
    <text evidence="1 9">Belongs to the endoribonuclease YbeY family.</text>
</comment>
<dbReference type="EMBL" id="CAACVJ010000056">
    <property type="protein sequence ID" value="VEP12433.1"/>
    <property type="molecule type" value="Genomic_DNA"/>
</dbReference>
<gene>
    <name evidence="9 10" type="primary">ybeY</name>
    <name evidence="10" type="ORF">H1P_1490016</name>
</gene>
<keyword evidence="9" id="KW-0963">Cytoplasm</keyword>
<keyword evidence="2 9" id="KW-0690">Ribosome biogenesis</keyword>
<evidence type="ECO:0000313" key="10">
    <source>
        <dbReference type="EMBL" id="VEP12433.1"/>
    </source>
</evidence>
<dbReference type="PANTHER" id="PTHR46986:SF1">
    <property type="entry name" value="ENDORIBONUCLEASE YBEY, CHLOROPLASTIC"/>
    <property type="match status" value="1"/>
</dbReference>
<dbReference type="AlphaFoldDB" id="A0A563VM73"/>
<keyword evidence="8 9" id="KW-0862">Zinc</keyword>
<evidence type="ECO:0000256" key="4">
    <source>
        <dbReference type="ARBA" id="ARBA00022722"/>
    </source>
</evidence>
<feature type="binding site" evidence="9">
    <location>
        <position position="142"/>
    </location>
    <ligand>
        <name>Zn(2+)</name>
        <dbReference type="ChEBI" id="CHEBI:29105"/>
        <note>catalytic</note>
    </ligand>
</feature>
<comment type="cofactor">
    <cofactor evidence="9">
        <name>Zn(2+)</name>
        <dbReference type="ChEBI" id="CHEBI:29105"/>
    </cofactor>
    <text evidence="9">Binds 1 zinc ion.</text>
</comment>
<dbReference type="GO" id="GO:0008270">
    <property type="term" value="F:zinc ion binding"/>
    <property type="evidence" value="ECO:0007669"/>
    <property type="project" value="UniProtKB-UniRule"/>
</dbReference>
<dbReference type="PROSITE" id="PS01306">
    <property type="entry name" value="UPF0054"/>
    <property type="match status" value="1"/>
</dbReference>
<dbReference type="GO" id="GO:0004521">
    <property type="term" value="F:RNA endonuclease activity"/>
    <property type="evidence" value="ECO:0007669"/>
    <property type="project" value="UniProtKB-UniRule"/>
</dbReference>
<feature type="binding site" evidence="9">
    <location>
        <position position="138"/>
    </location>
    <ligand>
        <name>Zn(2+)</name>
        <dbReference type="ChEBI" id="CHEBI:29105"/>
        <note>catalytic</note>
    </ligand>
</feature>
<evidence type="ECO:0000256" key="9">
    <source>
        <dbReference type="HAMAP-Rule" id="MF_00009"/>
    </source>
</evidence>
<evidence type="ECO:0000313" key="11">
    <source>
        <dbReference type="Proteomes" id="UP000320055"/>
    </source>
</evidence>
<dbReference type="InterPro" id="IPR023091">
    <property type="entry name" value="MetalPrtase_cat_dom_sf_prd"/>
</dbReference>
<organism evidence="10 11">
    <name type="scientific">Hyella patelloides LEGE 07179</name>
    <dbReference type="NCBI Taxonomy" id="945734"/>
    <lineage>
        <taxon>Bacteria</taxon>
        <taxon>Bacillati</taxon>
        <taxon>Cyanobacteriota</taxon>
        <taxon>Cyanophyceae</taxon>
        <taxon>Pleurocapsales</taxon>
        <taxon>Hyellaceae</taxon>
        <taxon>Hyella</taxon>
    </lineage>
</organism>
<dbReference type="OrthoDB" id="9807740at2"/>
<dbReference type="GO" id="GO:0005737">
    <property type="term" value="C:cytoplasm"/>
    <property type="evidence" value="ECO:0007669"/>
    <property type="project" value="UniProtKB-SubCell"/>
</dbReference>
<dbReference type="EC" id="3.1.-.-" evidence="9"/>
<dbReference type="SUPFAM" id="SSF55486">
    <property type="entry name" value="Metalloproteases ('zincins'), catalytic domain"/>
    <property type="match status" value="1"/>
</dbReference>
<keyword evidence="11" id="KW-1185">Reference proteome</keyword>
<evidence type="ECO:0000256" key="8">
    <source>
        <dbReference type="ARBA" id="ARBA00022833"/>
    </source>
</evidence>
<keyword evidence="3 9" id="KW-0698">rRNA processing</keyword>
<dbReference type="GO" id="GO:0006364">
    <property type="term" value="P:rRNA processing"/>
    <property type="evidence" value="ECO:0007669"/>
    <property type="project" value="UniProtKB-UniRule"/>
</dbReference>
<proteinExistence type="inferred from homology"/>
<dbReference type="NCBIfam" id="TIGR00043">
    <property type="entry name" value="rRNA maturation RNase YbeY"/>
    <property type="match status" value="1"/>
</dbReference>
<dbReference type="HAMAP" id="MF_00009">
    <property type="entry name" value="Endoribonucl_YbeY"/>
    <property type="match status" value="1"/>
</dbReference>
<comment type="function">
    <text evidence="9">Single strand-specific metallo-endoribonuclease involved in late-stage 70S ribosome quality control and in maturation of the 3' terminus of the 16S rRNA.</text>
</comment>
<evidence type="ECO:0000256" key="5">
    <source>
        <dbReference type="ARBA" id="ARBA00022723"/>
    </source>
</evidence>
<accession>A0A563VM73</accession>
<evidence type="ECO:0000256" key="7">
    <source>
        <dbReference type="ARBA" id="ARBA00022801"/>
    </source>
</evidence>
<evidence type="ECO:0000256" key="3">
    <source>
        <dbReference type="ARBA" id="ARBA00022552"/>
    </source>
</evidence>
<sequence length="172" mass="19706">MVTKITTEIHIENNYYLSSKNNNNAIDLAGIDTIPLSEWFDTWLNALDDSLPQANGYELSLRFTSDREIATFNNQYRQKNQPTDVLAFAALESEVVSPLELTEFLYLGDIVISLDTAYRQAKEQHHSPVTEIAWLASHGLLHLLGWDHPDDYSLKKMWQKQAILLKLVEITD</sequence>
<evidence type="ECO:0000256" key="6">
    <source>
        <dbReference type="ARBA" id="ARBA00022759"/>
    </source>
</evidence>
<keyword evidence="4 9" id="KW-0540">Nuclease</keyword>
<dbReference type="PANTHER" id="PTHR46986">
    <property type="entry name" value="ENDORIBONUCLEASE YBEY, CHLOROPLASTIC"/>
    <property type="match status" value="1"/>
</dbReference>
<comment type="subcellular location">
    <subcellularLocation>
        <location evidence="9">Cytoplasm</location>
    </subcellularLocation>
</comment>
<dbReference type="InterPro" id="IPR020549">
    <property type="entry name" value="YbeY_CS"/>
</dbReference>
<reference evidence="10 11" key="1">
    <citation type="submission" date="2019-01" db="EMBL/GenBank/DDBJ databases">
        <authorList>
            <person name="Brito A."/>
        </authorList>
    </citation>
    <scope>NUCLEOTIDE SEQUENCE [LARGE SCALE GENOMIC DNA]</scope>
    <source>
        <strain evidence="10">1</strain>
    </source>
</reference>
<keyword evidence="6 9" id="KW-0255">Endonuclease</keyword>
<dbReference type="Gene3D" id="3.40.390.30">
    <property type="entry name" value="Metalloproteases ('zincins'), catalytic domain"/>
    <property type="match status" value="1"/>
</dbReference>
<feature type="binding site" evidence="9">
    <location>
        <position position="148"/>
    </location>
    <ligand>
        <name>Zn(2+)</name>
        <dbReference type="ChEBI" id="CHEBI:29105"/>
        <note>catalytic</note>
    </ligand>
</feature>
<dbReference type="Proteomes" id="UP000320055">
    <property type="component" value="Unassembled WGS sequence"/>
</dbReference>
<keyword evidence="5 9" id="KW-0479">Metal-binding</keyword>
<dbReference type="GO" id="GO:0004222">
    <property type="term" value="F:metalloendopeptidase activity"/>
    <property type="evidence" value="ECO:0007669"/>
    <property type="project" value="InterPro"/>
</dbReference>
<dbReference type="InterPro" id="IPR002036">
    <property type="entry name" value="YbeY"/>
</dbReference>
<protein>
    <recommendedName>
        <fullName evidence="9">Endoribonuclease YbeY</fullName>
        <ecNumber evidence="9">3.1.-.-</ecNumber>
    </recommendedName>
</protein>
<name>A0A563VM73_9CYAN</name>
<keyword evidence="7 9" id="KW-0378">Hydrolase</keyword>
<dbReference type="RefSeq" id="WP_144870439.1">
    <property type="nucleotide sequence ID" value="NZ_LR213900.1"/>
</dbReference>
<evidence type="ECO:0000256" key="1">
    <source>
        <dbReference type="ARBA" id="ARBA00010875"/>
    </source>
</evidence>
<evidence type="ECO:0000256" key="2">
    <source>
        <dbReference type="ARBA" id="ARBA00022517"/>
    </source>
</evidence>